<keyword evidence="5" id="KW-0349">Heme</keyword>
<evidence type="ECO:0000256" key="7">
    <source>
        <dbReference type="ARBA" id="ARBA00022723"/>
    </source>
</evidence>
<dbReference type="InterPro" id="IPR001128">
    <property type="entry name" value="Cyt_P450"/>
</dbReference>
<protein>
    <submittedName>
        <fullName evidence="13">Cytochrome P450</fullName>
    </submittedName>
</protein>
<dbReference type="AlphaFoldDB" id="A0A8H6YFD1"/>
<evidence type="ECO:0000256" key="2">
    <source>
        <dbReference type="ARBA" id="ARBA00004370"/>
    </source>
</evidence>
<dbReference type="SUPFAM" id="SSF48264">
    <property type="entry name" value="Cytochrome P450"/>
    <property type="match status" value="1"/>
</dbReference>
<keyword evidence="8" id="KW-1133">Transmembrane helix</keyword>
<dbReference type="PANTHER" id="PTHR24305">
    <property type="entry name" value="CYTOCHROME P450"/>
    <property type="match status" value="1"/>
</dbReference>
<comment type="caution">
    <text evidence="13">The sequence shown here is derived from an EMBL/GenBank/DDBJ whole genome shotgun (WGS) entry which is preliminary data.</text>
</comment>
<evidence type="ECO:0000256" key="10">
    <source>
        <dbReference type="ARBA" id="ARBA00023004"/>
    </source>
</evidence>
<evidence type="ECO:0000256" key="1">
    <source>
        <dbReference type="ARBA" id="ARBA00001971"/>
    </source>
</evidence>
<evidence type="ECO:0000256" key="4">
    <source>
        <dbReference type="ARBA" id="ARBA00010617"/>
    </source>
</evidence>
<keyword evidence="9" id="KW-0560">Oxidoreductase</keyword>
<keyword evidence="10" id="KW-0408">Iron</keyword>
<reference evidence="13" key="1">
    <citation type="submission" date="2020-05" db="EMBL/GenBank/DDBJ databases">
        <title>Mycena genomes resolve the evolution of fungal bioluminescence.</title>
        <authorList>
            <person name="Tsai I.J."/>
        </authorList>
    </citation>
    <scope>NUCLEOTIDE SEQUENCE</scope>
    <source>
        <strain evidence="13">160909Yilan</strain>
    </source>
</reference>
<dbReference type="Gene3D" id="1.10.630.10">
    <property type="entry name" value="Cytochrome P450"/>
    <property type="match status" value="1"/>
</dbReference>
<dbReference type="OrthoDB" id="1470350at2759"/>
<dbReference type="GO" id="GO:0020037">
    <property type="term" value="F:heme binding"/>
    <property type="evidence" value="ECO:0007669"/>
    <property type="project" value="InterPro"/>
</dbReference>
<evidence type="ECO:0000256" key="11">
    <source>
        <dbReference type="ARBA" id="ARBA00023033"/>
    </source>
</evidence>
<evidence type="ECO:0000256" key="12">
    <source>
        <dbReference type="ARBA" id="ARBA00023136"/>
    </source>
</evidence>
<dbReference type="InterPro" id="IPR036396">
    <property type="entry name" value="Cyt_P450_sf"/>
</dbReference>
<evidence type="ECO:0000313" key="13">
    <source>
        <dbReference type="EMBL" id="KAF7358688.1"/>
    </source>
</evidence>
<organism evidence="13 14">
    <name type="scientific">Mycena sanguinolenta</name>
    <dbReference type="NCBI Taxonomy" id="230812"/>
    <lineage>
        <taxon>Eukaryota</taxon>
        <taxon>Fungi</taxon>
        <taxon>Dikarya</taxon>
        <taxon>Basidiomycota</taxon>
        <taxon>Agaricomycotina</taxon>
        <taxon>Agaricomycetes</taxon>
        <taxon>Agaricomycetidae</taxon>
        <taxon>Agaricales</taxon>
        <taxon>Marasmiineae</taxon>
        <taxon>Mycenaceae</taxon>
        <taxon>Mycena</taxon>
    </lineage>
</organism>
<dbReference type="GO" id="GO:0005506">
    <property type="term" value="F:iron ion binding"/>
    <property type="evidence" value="ECO:0007669"/>
    <property type="project" value="InterPro"/>
</dbReference>
<dbReference type="InterPro" id="IPR050121">
    <property type="entry name" value="Cytochrome_P450_monoxygenase"/>
</dbReference>
<keyword evidence="12" id="KW-0472">Membrane</keyword>
<dbReference type="EMBL" id="JACAZH010000009">
    <property type="protein sequence ID" value="KAF7358688.1"/>
    <property type="molecule type" value="Genomic_DNA"/>
</dbReference>
<accession>A0A8H6YFD1</accession>
<comment type="similarity">
    <text evidence="4">Belongs to the cytochrome P450 family.</text>
</comment>
<evidence type="ECO:0000256" key="3">
    <source>
        <dbReference type="ARBA" id="ARBA00004721"/>
    </source>
</evidence>
<keyword evidence="11" id="KW-0503">Monooxygenase</keyword>
<comment type="subcellular location">
    <subcellularLocation>
        <location evidence="2">Membrane</location>
    </subcellularLocation>
</comment>
<proteinExistence type="inferred from homology"/>
<evidence type="ECO:0000256" key="5">
    <source>
        <dbReference type="ARBA" id="ARBA00022617"/>
    </source>
</evidence>
<keyword evidence="7" id="KW-0479">Metal-binding</keyword>
<keyword evidence="14" id="KW-1185">Reference proteome</keyword>
<dbReference type="Pfam" id="PF00067">
    <property type="entry name" value="p450"/>
    <property type="match status" value="2"/>
</dbReference>
<comment type="cofactor">
    <cofactor evidence="1">
        <name>heme</name>
        <dbReference type="ChEBI" id="CHEBI:30413"/>
    </cofactor>
</comment>
<dbReference type="GO" id="GO:0004497">
    <property type="term" value="F:monooxygenase activity"/>
    <property type="evidence" value="ECO:0007669"/>
    <property type="project" value="UniProtKB-KW"/>
</dbReference>
<sequence length="485" mass="53740">MNSGIALAASFAVVVGYLVLCRRSYIRKIPGPPSHSWIYGNMLELALTRTYGEQEFLWQEAYGSVYRFTGCFGEDRLMVSDPLAIQYILNSSHFPLPAFGQNMVSLIFGEHTMIGLRGQTHKRIRNEFNVGFTAPAVRNYQPIFEKFAQAITQQLEAFDASVINVTPPLGQATVAAIAEAALGYSLDELGEEYLTANAQIMTSPALESAGGYLIGTIMMQLPTWLFRAVTNLPTQTFNVVRRARYLARQLGERVVREKKDLILRGLEIDGDIFGLLLDSKHSDITREILTSEEIISQTATVMIAGQETTVGLRFFASTAMSSDRSFIHQTNTIAFGLLELAKNPRFQDELRSEIHSIAGGSPAYDKPLTDRMALRDVVIPLSETITTRTGQRISQIPVRKGQIVTVGIASYQRQEARWGETPHEFRPARWLDGAVSKGNAIGPYSNLLTFLGGAHVCLGWRFAILEMQVVICELVGEILVCPPGR</sequence>
<evidence type="ECO:0000256" key="6">
    <source>
        <dbReference type="ARBA" id="ARBA00022692"/>
    </source>
</evidence>
<dbReference type="PANTHER" id="PTHR24305:SF166">
    <property type="entry name" value="CYTOCHROME P450 12A4, MITOCHONDRIAL-RELATED"/>
    <property type="match status" value="1"/>
</dbReference>
<evidence type="ECO:0000256" key="9">
    <source>
        <dbReference type="ARBA" id="ARBA00023002"/>
    </source>
</evidence>
<name>A0A8H6YFD1_9AGAR</name>
<evidence type="ECO:0000313" key="14">
    <source>
        <dbReference type="Proteomes" id="UP000623467"/>
    </source>
</evidence>
<dbReference type="GO" id="GO:0016705">
    <property type="term" value="F:oxidoreductase activity, acting on paired donors, with incorporation or reduction of molecular oxygen"/>
    <property type="evidence" value="ECO:0007669"/>
    <property type="project" value="InterPro"/>
</dbReference>
<comment type="pathway">
    <text evidence="3">Secondary metabolite biosynthesis; terpenoid biosynthesis.</text>
</comment>
<dbReference type="GO" id="GO:0016020">
    <property type="term" value="C:membrane"/>
    <property type="evidence" value="ECO:0007669"/>
    <property type="project" value="UniProtKB-SubCell"/>
</dbReference>
<gene>
    <name evidence="13" type="ORF">MSAN_01207800</name>
</gene>
<keyword evidence="6" id="KW-0812">Transmembrane</keyword>
<dbReference type="Proteomes" id="UP000623467">
    <property type="component" value="Unassembled WGS sequence"/>
</dbReference>
<evidence type="ECO:0000256" key="8">
    <source>
        <dbReference type="ARBA" id="ARBA00022989"/>
    </source>
</evidence>